<dbReference type="EMBL" id="KN826830">
    <property type="protein sequence ID" value="KIK77797.1"/>
    <property type="molecule type" value="Genomic_DNA"/>
</dbReference>
<protein>
    <submittedName>
        <fullName evidence="2">Uncharacterized protein</fullName>
    </submittedName>
</protein>
<name>A0A0D0C3Q2_9AGAM</name>
<dbReference type="AlphaFoldDB" id="A0A0D0C3Q2"/>
<keyword evidence="3" id="KW-1185">Reference proteome</keyword>
<feature type="region of interest" description="Disordered" evidence="1">
    <location>
        <begin position="28"/>
        <end position="73"/>
    </location>
</feature>
<reference evidence="2 3" key="1">
    <citation type="submission" date="2014-04" db="EMBL/GenBank/DDBJ databases">
        <authorList>
            <consortium name="DOE Joint Genome Institute"/>
            <person name="Kuo A."/>
            <person name="Kohler A."/>
            <person name="Jargeat P."/>
            <person name="Nagy L.G."/>
            <person name="Floudas D."/>
            <person name="Copeland A."/>
            <person name="Barry K.W."/>
            <person name="Cichocki N."/>
            <person name="Veneault-Fourrey C."/>
            <person name="LaButti K."/>
            <person name="Lindquist E.A."/>
            <person name="Lipzen A."/>
            <person name="Lundell T."/>
            <person name="Morin E."/>
            <person name="Murat C."/>
            <person name="Sun H."/>
            <person name="Tunlid A."/>
            <person name="Henrissat B."/>
            <person name="Grigoriev I.V."/>
            <person name="Hibbett D.S."/>
            <person name="Martin F."/>
            <person name="Nordberg H.P."/>
            <person name="Cantor M.N."/>
            <person name="Hua S.X."/>
        </authorList>
    </citation>
    <scope>NUCLEOTIDE SEQUENCE [LARGE SCALE GENOMIC DNA]</scope>
    <source>
        <strain evidence="2 3">Ve08.2h10</strain>
    </source>
</reference>
<dbReference type="OrthoDB" id="3269232at2759"/>
<dbReference type="Proteomes" id="UP000054538">
    <property type="component" value="Unassembled WGS sequence"/>
</dbReference>
<dbReference type="InParanoid" id="A0A0D0C3Q2"/>
<accession>A0A0D0C3Q2</accession>
<evidence type="ECO:0000313" key="2">
    <source>
        <dbReference type="EMBL" id="KIK77797.1"/>
    </source>
</evidence>
<organism evidence="2 3">
    <name type="scientific">Paxillus rubicundulus Ve08.2h10</name>
    <dbReference type="NCBI Taxonomy" id="930991"/>
    <lineage>
        <taxon>Eukaryota</taxon>
        <taxon>Fungi</taxon>
        <taxon>Dikarya</taxon>
        <taxon>Basidiomycota</taxon>
        <taxon>Agaricomycotina</taxon>
        <taxon>Agaricomycetes</taxon>
        <taxon>Agaricomycetidae</taxon>
        <taxon>Boletales</taxon>
        <taxon>Paxilineae</taxon>
        <taxon>Paxillaceae</taxon>
        <taxon>Paxillus</taxon>
    </lineage>
</organism>
<evidence type="ECO:0000313" key="3">
    <source>
        <dbReference type="Proteomes" id="UP000054538"/>
    </source>
</evidence>
<gene>
    <name evidence="2" type="ORF">PAXRUDRAFT_165715</name>
</gene>
<reference evidence="3" key="2">
    <citation type="submission" date="2015-01" db="EMBL/GenBank/DDBJ databases">
        <title>Evolutionary Origins and Diversification of the Mycorrhizal Mutualists.</title>
        <authorList>
            <consortium name="DOE Joint Genome Institute"/>
            <consortium name="Mycorrhizal Genomics Consortium"/>
            <person name="Kohler A."/>
            <person name="Kuo A."/>
            <person name="Nagy L.G."/>
            <person name="Floudas D."/>
            <person name="Copeland A."/>
            <person name="Barry K.W."/>
            <person name="Cichocki N."/>
            <person name="Veneault-Fourrey C."/>
            <person name="LaButti K."/>
            <person name="Lindquist E.A."/>
            <person name="Lipzen A."/>
            <person name="Lundell T."/>
            <person name="Morin E."/>
            <person name="Murat C."/>
            <person name="Riley R."/>
            <person name="Ohm R."/>
            <person name="Sun H."/>
            <person name="Tunlid A."/>
            <person name="Henrissat B."/>
            <person name="Grigoriev I.V."/>
            <person name="Hibbett D.S."/>
            <person name="Martin F."/>
        </authorList>
    </citation>
    <scope>NUCLEOTIDE SEQUENCE [LARGE SCALE GENOMIC DNA]</scope>
    <source>
        <strain evidence="3">Ve08.2h10</strain>
    </source>
</reference>
<feature type="compositionally biased region" description="Acidic residues" evidence="1">
    <location>
        <begin position="52"/>
        <end position="64"/>
    </location>
</feature>
<dbReference type="HOGENOM" id="CLU_177422_2_0_1"/>
<evidence type="ECO:0000256" key="1">
    <source>
        <dbReference type="SAM" id="MobiDB-lite"/>
    </source>
</evidence>
<proteinExistence type="predicted"/>
<sequence>RQMYKDELVLWEVERDLAKVERCQTQWAQPKLGKLGSPLPKPVIESVHEPEADGDENGDNDGSESDGKSAGDS</sequence>
<feature type="non-terminal residue" evidence="2">
    <location>
        <position position="1"/>
    </location>
</feature>